<accession>A0A2U8BRL8</accession>
<keyword evidence="12" id="KW-1185">Reference proteome</keyword>
<evidence type="ECO:0000256" key="1">
    <source>
        <dbReference type="ARBA" id="ARBA00001232"/>
    </source>
</evidence>
<dbReference type="Proteomes" id="UP000244519">
    <property type="component" value="Chromosome"/>
</dbReference>
<evidence type="ECO:0000313" key="11">
    <source>
        <dbReference type="EMBL" id="AWD32979.1"/>
    </source>
</evidence>
<dbReference type="GO" id="GO:0005737">
    <property type="term" value="C:cytoplasm"/>
    <property type="evidence" value="ECO:0007669"/>
    <property type="project" value="UniProtKB-SubCell"/>
</dbReference>
<evidence type="ECO:0000256" key="10">
    <source>
        <dbReference type="HAMAP-Rule" id="MF_00019"/>
    </source>
</evidence>
<dbReference type="Gene3D" id="3.40.718.10">
    <property type="entry name" value="Isopropylmalate Dehydrogenase"/>
    <property type="match status" value="1"/>
</dbReference>
<comment type="similarity">
    <text evidence="10">Belongs to the PlsX family.</text>
</comment>
<dbReference type="SUPFAM" id="SSF53659">
    <property type="entry name" value="Isocitrate/Isopropylmalate dehydrogenase-like"/>
    <property type="match status" value="1"/>
</dbReference>
<comment type="pathway">
    <text evidence="10">Lipid metabolism; phospholipid metabolism.</text>
</comment>
<dbReference type="RefSeq" id="WP_108673022.1">
    <property type="nucleotide sequence ID" value="NZ_CP025989.1"/>
</dbReference>
<proteinExistence type="inferred from homology"/>
<keyword evidence="3 10" id="KW-0444">Lipid biosynthesis</keyword>
<gene>
    <name evidence="10" type="primary">plsX</name>
    <name evidence="11" type="ORF">Fsol_00174</name>
</gene>
<evidence type="ECO:0000256" key="5">
    <source>
        <dbReference type="ARBA" id="ARBA00023098"/>
    </source>
</evidence>
<keyword evidence="11" id="KW-0012">Acyltransferase</keyword>
<evidence type="ECO:0000256" key="6">
    <source>
        <dbReference type="ARBA" id="ARBA00023209"/>
    </source>
</evidence>
<name>A0A2U8BRL8_9RICK</name>
<dbReference type="UniPathway" id="UPA00085"/>
<evidence type="ECO:0000256" key="2">
    <source>
        <dbReference type="ARBA" id="ARBA00022490"/>
    </source>
</evidence>
<dbReference type="PIRSF" id="PIRSF002465">
    <property type="entry name" value="Phsphlp_syn_PlsX"/>
    <property type="match status" value="1"/>
</dbReference>
<dbReference type="InterPro" id="IPR003664">
    <property type="entry name" value="FA_synthesis"/>
</dbReference>
<evidence type="ECO:0000256" key="3">
    <source>
        <dbReference type="ARBA" id="ARBA00022516"/>
    </source>
</evidence>
<keyword evidence="6 10" id="KW-0594">Phospholipid biosynthesis</keyword>
<dbReference type="KEGG" id="fso:Fsol_00174"/>
<dbReference type="NCBIfam" id="TIGR00182">
    <property type="entry name" value="plsX"/>
    <property type="match status" value="1"/>
</dbReference>
<dbReference type="PANTHER" id="PTHR30100">
    <property type="entry name" value="FATTY ACID/PHOSPHOLIPID SYNTHESIS PROTEIN PLSX"/>
    <property type="match status" value="1"/>
</dbReference>
<keyword evidence="7 10" id="KW-1208">Phospholipid metabolism</keyword>
<dbReference type="EC" id="2.3.1.274" evidence="8 10"/>
<dbReference type="Pfam" id="PF02504">
    <property type="entry name" value="FA_synthesis"/>
    <property type="match status" value="1"/>
</dbReference>
<keyword evidence="2 10" id="KW-0963">Cytoplasm</keyword>
<dbReference type="EMBL" id="CP025989">
    <property type="protein sequence ID" value="AWD32979.1"/>
    <property type="molecule type" value="Genomic_DNA"/>
</dbReference>
<comment type="catalytic activity">
    <reaction evidence="1 10">
        <text>a fatty acyl-[ACP] + phosphate = an acyl phosphate + holo-[ACP]</text>
        <dbReference type="Rhea" id="RHEA:42292"/>
        <dbReference type="Rhea" id="RHEA-COMP:9685"/>
        <dbReference type="Rhea" id="RHEA-COMP:14125"/>
        <dbReference type="ChEBI" id="CHEBI:43474"/>
        <dbReference type="ChEBI" id="CHEBI:59918"/>
        <dbReference type="ChEBI" id="CHEBI:64479"/>
        <dbReference type="ChEBI" id="CHEBI:138651"/>
        <dbReference type="EC" id="2.3.1.274"/>
    </reaction>
</comment>
<keyword evidence="5 10" id="KW-0443">Lipid metabolism</keyword>
<evidence type="ECO:0000256" key="4">
    <source>
        <dbReference type="ARBA" id="ARBA00022679"/>
    </source>
</evidence>
<evidence type="ECO:0000256" key="7">
    <source>
        <dbReference type="ARBA" id="ARBA00023264"/>
    </source>
</evidence>
<comment type="function">
    <text evidence="10">Catalyzes the reversible formation of acyl-phosphate (acyl-PO(4)) from acyl-[acyl-carrier-protein] (acyl-ACP). This enzyme utilizes acyl-ACP as fatty acyl donor, but not acyl-CoA.</text>
</comment>
<dbReference type="GO" id="GO:0006633">
    <property type="term" value="P:fatty acid biosynthetic process"/>
    <property type="evidence" value="ECO:0007669"/>
    <property type="project" value="UniProtKB-UniRule"/>
</dbReference>
<evidence type="ECO:0000256" key="8">
    <source>
        <dbReference type="ARBA" id="ARBA00024069"/>
    </source>
</evidence>
<dbReference type="GO" id="GO:0008654">
    <property type="term" value="P:phospholipid biosynthetic process"/>
    <property type="evidence" value="ECO:0007669"/>
    <property type="project" value="UniProtKB-KW"/>
</dbReference>
<dbReference type="PANTHER" id="PTHR30100:SF1">
    <property type="entry name" value="PHOSPHATE ACYLTRANSFERASE"/>
    <property type="match status" value="1"/>
</dbReference>
<protein>
    <recommendedName>
        <fullName evidence="8 10">Phosphate acyltransferase</fullName>
        <ecNumber evidence="8 10">2.3.1.274</ecNumber>
    </recommendedName>
    <alternativeName>
        <fullName evidence="10">Acyl-ACP phosphotransacylase</fullName>
    </alternativeName>
    <alternativeName>
        <fullName evidence="10">Acyl-[acyl-carrier-protein]--phosphate acyltransferase</fullName>
    </alternativeName>
    <alternativeName>
        <fullName evidence="10">Phosphate-acyl-ACP acyltransferase</fullName>
    </alternativeName>
</protein>
<dbReference type="GO" id="GO:0043811">
    <property type="term" value="F:phosphate:acyl-[acyl carrier protein] acyltransferase activity"/>
    <property type="evidence" value="ECO:0007669"/>
    <property type="project" value="UniProtKB-UniRule"/>
</dbReference>
<dbReference type="InterPro" id="IPR012281">
    <property type="entry name" value="Phospholipid_synth_PlsX-like"/>
</dbReference>
<dbReference type="HAMAP" id="MF_00019">
    <property type="entry name" value="PlsX"/>
    <property type="match status" value="1"/>
</dbReference>
<sequence>MNSRNHVVISVDAMGGDNAPHFVISAMNEYAKQNSEIRFILCGIKEEISPLLSRYPLLSQHIVNIVYSGESVKNDDDPIHAFRAKKNSSMRLAIEEVQKNNANAALSCGNTGALMVTGKMLLHTLNFINRPAIIAPFPTYKNDIVILDLGANTEINEQIILQFAIMGSSYSKIEYGIKSPRIGMLNVGNEDNKGRTIERKGHILLKNSNINYCGFIEPHQVINGDVDVVVTDGFSGNIFLKSAEGTAKFIGKIMKKTVIEAGLLGKIGSFLLRSHLKKVFRTINPSRCNGAMLIGLNGIVVKSHSGADIEGITNALSVAYRLAKYELNTKICSDMEEKKHLFQLAKDDNAS</sequence>
<dbReference type="AlphaFoldDB" id="A0A2U8BRL8"/>
<comment type="subunit">
    <text evidence="9 10">Homodimer. Probably interacts with PlsY.</text>
</comment>
<comment type="subcellular location">
    <subcellularLocation>
        <location evidence="10">Cytoplasm</location>
    </subcellularLocation>
    <text evidence="10">Associated with the membrane possibly through PlsY.</text>
</comment>
<organism evidence="11 12">
    <name type="scientific">Candidatus Fokinia solitaria</name>
    <dbReference type="NCBI Taxonomy" id="1802984"/>
    <lineage>
        <taxon>Bacteria</taxon>
        <taxon>Pseudomonadati</taxon>
        <taxon>Pseudomonadota</taxon>
        <taxon>Alphaproteobacteria</taxon>
        <taxon>Rickettsiales</taxon>
        <taxon>Candidatus Midichloriaceae</taxon>
        <taxon>Candidatus Fokinia</taxon>
    </lineage>
</organism>
<evidence type="ECO:0000256" key="9">
    <source>
        <dbReference type="ARBA" id="ARBA00046608"/>
    </source>
</evidence>
<dbReference type="OrthoDB" id="9806408at2"/>
<evidence type="ECO:0000313" key="12">
    <source>
        <dbReference type="Proteomes" id="UP000244519"/>
    </source>
</evidence>
<keyword evidence="4 10" id="KW-0808">Transferase</keyword>
<reference evidence="11 12" key="1">
    <citation type="journal article" date="2018" name="Genome Biol. Evol.">
        <title>The Genome Sequence of "Candidatus Fokinia solitaria": Insights on Reductive Evolution in Rickettsiales.</title>
        <authorList>
            <person name="Floriano A.M."/>
            <person name="Castelli M."/>
            <person name="Krenek S."/>
            <person name="Berendonk T.U."/>
            <person name="Bazzocchi C."/>
            <person name="Petroni G."/>
            <person name="Sassera D."/>
        </authorList>
    </citation>
    <scope>NUCLEOTIDE SEQUENCE [LARGE SCALE GENOMIC DNA]</scope>
    <source>
        <strain evidence="11">Rio ETE_ALG 3VII</strain>
    </source>
</reference>